<dbReference type="Proteomes" id="UP001237642">
    <property type="component" value="Unassembled WGS sequence"/>
</dbReference>
<accession>A0AAD8IAP2</accession>
<name>A0AAD8IAP2_9APIA</name>
<evidence type="ECO:0000313" key="2">
    <source>
        <dbReference type="EMBL" id="KAK1381728.1"/>
    </source>
</evidence>
<gene>
    <name evidence="2" type="ORF">POM88_019463</name>
</gene>
<sequence length="376" mass="42022">MCAANKVQPKCTFVTIQDYQKQHIAKKRGVHQLTDENDVNKSSVRRKLALDKDVTSGKKIRNYDKEVEDVAPKLNKYEELKRKQVAENKAVMVAMGLPKLTLDLSLGGKQKKRKNKDVPGRDDLVDGTDEYIPDATGEDSPEDVTKRKRNKKVAIGPTTRARTSAKVTTEKEKKVRESVLVAVSPVANEGATSLAPSIGEKQLERPKFAGNGTMAAYKQMLDRQRLKQARQVPEKDVDEMDLPENGNQENEEDKKLPTMGQVFIKTRKRDPEKKYKTPTEVVQLKIANVEKIISSTTDGDIADKLFCEANTSHGLSWLIGRHVKTVNQTNVGKDNYVQELTSEIRKQLADEMEEKLNKKVTEATAMAGTSGTKESS</sequence>
<organism evidence="2 3">
    <name type="scientific">Heracleum sosnowskyi</name>
    <dbReference type="NCBI Taxonomy" id="360622"/>
    <lineage>
        <taxon>Eukaryota</taxon>
        <taxon>Viridiplantae</taxon>
        <taxon>Streptophyta</taxon>
        <taxon>Embryophyta</taxon>
        <taxon>Tracheophyta</taxon>
        <taxon>Spermatophyta</taxon>
        <taxon>Magnoliopsida</taxon>
        <taxon>eudicotyledons</taxon>
        <taxon>Gunneridae</taxon>
        <taxon>Pentapetalae</taxon>
        <taxon>asterids</taxon>
        <taxon>campanulids</taxon>
        <taxon>Apiales</taxon>
        <taxon>Apiaceae</taxon>
        <taxon>Apioideae</taxon>
        <taxon>apioid superclade</taxon>
        <taxon>Tordylieae</taxon>
        <taxon>Tordyliinae</taxon>
        <taxon>Heracleum</taxon>
    </lineage>
</organism>
<evidence type="ECO:0000256" key="1">
    <source>
        <dbReference type="SAM" id="MobiDB-lite"/>
    </source>
</evidence>
<reference evidence="2" key="2">
    <citation type="submission" date="2023-05" db="EMBL/GenBank/DDBJ databases">
        <authorList>
            <person name="Schelkunov M.I."/>
        </authorList>
    </citation>
    <scope>NUCLEOTIDE SEQUENCE</scope>
    <source>
        <strain evidence="2">Hsosn_3</strain>
        <tissue evidence="2">Leaf</tissue>
    </source>
</reference>
<feature type="region of interest" description="Disordered" evidence="1">
    <location>
        <begin position="230"/>
        <end position="253"/>
    </location>
</feature>
<keyword evidence="3" id="KW-1185">Reference proteome</keyword>
<feature type="region of interest" description="Disordered" evidence="1">
    <location>
        <begin position="108"/>
        <end position="170"/>
    </location>
</feature>
<reference evidence="2" key="1">
    <citation type="submission" date="2023-02" db="EMBL/GenBank/DDBJ databases">
        <title>Genome of toxic invasive species Heracleum sosnowskyi carries increased number of genes despite the absence of recent whole-genome duplications.</title>
        <authorList>
            <person name="Schelkunov M."/>
            <person name="Shtratnikova V."/>
            <person name="Makarenko M."/>
            <person name="Klepikova A."/>
            <person name="Omelchenko D."/>
            <person name="Novikova G."/>
            <person name="Obukhova E."/>
            <person name="Bogdanov V."/>
            <person name="Penin A."/>
            <person name="Logacheva M."/>
        </authorList>
    </citation>
    <scope>NUCLEOTIDE SEQUENCE</scope>
    <source>
        <strain evidence="2">Hsosn_3</strain>
        <tissue evidence="2">Leaf</tissue>
    </source>
</reference>
<dbReference type="AlphaFoldDB" id="A0AAD8IAP2"/>
<evidence type="ECO:0000313" key="3">
    <source>
        <dbReference type="Proteomes" id="UP001237642"/>
    </source>
</evidence>
<comment type="caution">
    <text evidence="2">The sequence shown here is derived from an EMBL/GenBank/DDBJ whole genome shotgun (WGS) entry which is preliminary data.</text>
</comment>
<feature type="compositionally biased region" description="Acidic residues" evidence="1">
    <location>
        <begin position="125"/>
        <end position="142"/>
    </location>
</feature>
<proteinExistence type="predicted"/>
<dbReference type="EMBL" id="JAUIZM010000005">
    <property type="protein sequence ID" value="KAK1381728.1"/>
    <property type="molecule type" value="Genomic_DNA"/>
</dbReference>
<protein>
    <submittedName>
        <fullName evidence="2">Uncharacterized protein</fullName>
    </submittedName>
</protein>